<dbReference type="AlphaFoldDB" id="A0A8H9UYE3"/>
<proteinExistence type="predicted"/>
<evidence type="ECO:0000313" key="2">
    <source>
        <dbReference type="EMBL" id="HAT4309589.1"/>
    </source>
</evidence>
<name>A0A8H9UYE3_CLOPF</name>
<feature type="chain" id="PRO_5034080107" evidence="1">
    <location>
        <begin position="28"/>
        <end position="190"/>
    </location>
</feature>
<reference evidence="2" key="1">
    <citation type="journal article" date="2018" name="Genome Biol.">
        <title>SKESA: strategic k-mer extension for scrupulous assemblies.</title>
        <authorList>
            <person name="Souvorov A."/>
            <person name="Agarwala R."/>
            <person name="Lipman D.J."/>
        </authorList>
    </citation>
    <scope>NUCLEOTIDE SEQUENCE</scope>
    <source>
        <strain evidence="2">C8</strain>
    </source>
</reference>
<comment type="caution">
    <text evidence="2">The sequence shown here is derived from an EMBL/GenBank/DDBJ whole genome shotgun (WGS) entry which is preliminary data.</text>
</comment>
<dbReference type="Proteomes" id="UP000859547">
    <property type="component" value="Unassembled WGS sequence"/>
</dbReference>
<evidence type="ECO:0000256" key="1">
    <source>
        <dbReference type="SAM" id="SignalP"/>
    </source>
</evidence>
<reference evidence="2" key="2">
    <citation type="submission" date="2020-07" db="EMBL/GenBank/DDBJ databases">
        <authorList>
            <consortium name="NCBI Pathogen Detection Project"/>
        </authorList>
    </citation>
    <scope>NUCLEOTIDE SEQUENCE</scope>
    <source>
        <strain evidence="2">C8</strain>
    </source>
</reference>
<protein>
    <submittedName>
        <fullName evidence="2">Uncharacterized protein</fullName>
    </submittedName>
</protein>
<dbReference type="EMBL" id="DACTCB010000053">
    <property type="protein sequence ID" value="HAT4309589.1"/>
    <property type="molecule type" value="Genomic_DNA"/>
</dbReference>
<keyword evidence="1" id="KW-0732">Signal</keyword>
<organism evidence="2">
    <name type="scientific">Clostridium perfringens</name>
    <dbReference type="NCBI Taxonomy" id="1502"/>
    <lineage>
        <taxon>Bacteria</taxon>
        <taxon>Bacillati</taxon>
        <taxon>Bacillota</taxon>
        <taxon>Clostridia</taxon>
        <taxon>Eubacteriales</taxon>
        <taxon>Clostridiaceae</taxon>
        <taxon>Clostridium</taxon>
    </lineage>
</organism>
<sequence>MNNFKKIITCLLISLFSISLIPNNVFALDLKDKNRNEKEEIEYFNDGTLNLGEKEFKILNAIENIPDEIIASGSDSINEYFKEKGINEIKVSDKVRKKRGVVGCISAVGIAVVVNFTPAKIAKVKSVLKAVGGAAKFVKKTVGLYNKFKATKAKLAAAKAAVSAAAQNISGREILLELFSLGSVYSECFE</sequence>
<gene>
    <name evidence="2" type="ORF">I9080_003459</name>
</gene>
<accession>A0A8H9UYE3</accession>
<feature type="signal peptide" evidence="1">
    <location>
        <begin position="1"/>
        <end position="27"/>
    </location>
</feature>